<protein>
    <submittedName>
        <fullName evidence="1">Mesenchymal stem cell protein DSCD75</fullName>
    </submittedName>
</protein>
<sequence>MAHINSFVRIPLLALRQRLRPLPRIGVLDEDQVRMRVWPNDIDFNFHLNNSRFLTCMDYGRIHMLAAAGILDLAIRRRWTPLVGSIDIVYRRSLPLWAGFTLSTRTLCWDERWFYTEQIIRSREGLASTAWVKALFQERGSNIAPQSIVDLVQKGAESPPVSASMVAWNDLTREKLNGKQA</sequence>
<dbReference type="Proteomes" id="UP000253606">
    <property type="component" value="Chromosome"/>
</dbReference>
<dbReference type="AlphaFoldDB" id="A0A2Z5FYW1"/>
<dbReference type="EMBL" id="CP030840">
    <property type="protein sequence ID" value="AXC11566.1"/>
    <property type="molecule type" value="Genomic_DNA"/>
</dbReference>
<dbReference type="CDD" id="cd00586">
    <property type="entry name" value="4HBT"/>
    <property type="match status" value="1"/>
</dbReference>
<dbReference type="PANTHER" id="PTHR12475:SF4">
    <property type="entry name" value="PROTEIN THEM6"/>
    <property type="match status" value="1"/>
</dbReference>
<keyword evidence="2" id="KW-1185">Reference proteome</keyword>
<dbReference type="OrthoDB" id="9801517at2"/>
<dbReference type="Gene3D" id="3.10.129.10">
    <property type="entry name" value="Hotdog Thioesterase"/>
    <property type="match status" value="1"/>
</dbReference>
<name>A0A2Z5FYW1_9BACT</name>
<dbReference type="KEGG" id="abas:ACPOL_2242"/>
<accession>A0A2Z5FYW1</accession>
<reference evidence="1 2" key="1">
    <citation type="journal article" date="2018" name="Front. Microbiol.">
        <title>Hydrolytic Capabilities as a Key to Environmental Success: Chitinolytic and Cellulolytic Acidobacteria From Acidic Sub-arctic Soils and Boreal Peatlands.</title>
        <authorList>
            <person name="Belova S.E."/>
            <person name="Ravin N.V."/>
            <person name="Pankratov T.A."/>
            <person name="Rakitin A.L."/>
            <person name="Ivanova A.A."/>
            <person name="Beletsky A.V."/>
            <person name="Mardanov A.V."/>
            <person name="Sinninghe Damste J.S."/>
            <person name="Dedysh S.N."/>
        </authorList>
    </citation>
    <scope>NUCLEOTIDE SEQUENCE [LARGE SCALE GENOMIC DNA]</scope>
    <source>
        <strain evidence="1 2">SBC82</strain>
    </source>
</reference>
<gene>
    <name evidence="1" type="ORF">ACPOL_2242</name>
</gene>
<dbReference type="SUPFAM" id="SSF54637">
    <property type="entry name" value="Thioesterase/thiol ester dehydrase-isomerase"/>
    <property type="match status" value="1"/>
</dbReference>
<proteinExistence type="predicted"/>
<dbReference type="Pfam" id="PF13279">
    <property type="entry name" value="4HBT_2"/>
    <property type="match status" value="1"/>
</dbReference>
<dbReference type="PANTHER" id="PTHR12475">
    <property type="match status" value="1"/>
</dbReference>
<organism evidence="1 2">
    <name type="scientific">Acidisarcina polymorpha</name>
    <dbReference type="NCBI Taxonomy" id="2211140"/>
    <lineage>
        <taxon>Bacteria</taxon>
        <taxon>Pseudomonadati</taxon>
        <taxon>Acidobacteriota</taxon>
        <taxon>Terriglobia</taxon>
        <taxon>Terriglobales</taxon>
        <taxon>Acidobacteriaceae</taxon>
        <taxon>Acidisarcina</taxon>
    </lineage>
</organism>
<evidence type="ECO:0000313" key="2">
    <source>
        <dbReference type="Proteomes" id="UP000253606"/>
    </source>
</evidence>
<dbReference type="RefSeq" id="WP_114206999.1">
    <property type="nucleotide sequence ID" value="NZ_CP030840.1"/>
</dbReference>
<dbReference type="InterPro" id="IPR029069">
    <property type="entry name" value="HotDog_dom_sf"/>
</dbReference>
<evidence type="ECO:0000313" key="1">
    <source>
        <dbReference type="EMBL" id="AXC11566.1"/>
    </source>
</evidence>
<dbReference type="InterPro" id="IPR051490">
    <property type="entry name" value="THEM6_lcsJ_thioesterase"/>
</dbReference>